<sequence>MTYPRHFIFWLVLLAGAPILAWTHWLDAYSITQIKDSLASAGIFYATARGINGIVSVIQATELNLPFLTLGVGEILDPINDLIERFSGIILFAIGSLALQQILQLIVVHNGFNALLTAISLLTLATLLTRRTAYFQVLLRLFILTVFIRFAFALVIIANHWVDATFLKAQDEARHQAMQSFESELKDIQQLSQKSADFSREISALGQQSAGLEEDIAALERRLAATAGDIGRAETRLDARMAGESLVCRGSLGLSGCSDAVKAIRAELAALRDSADRLQAGLATKREQRDIAGRQAECLQKRERGERCSLLDLVPEMPDVEQLRNQLEALESKVTDFAGNIILLLTSVILKSVLIPLLFLYTLVQVARRLWRKAIDTPLS</sequence>
<comment type="caution">
    <text evidence="3">The sequence shown here is derived from an EMBL/GenBank/DDBJ whole genome shotgun (WGS) entry which is preliminary data.</text>
</comment>
<protein>
    <submittedName>
        <fullName evidence="3">Uncharacterized protein</fullName>
    </submittedName>
</protein>
<keyword evidence="1" id="KW-0175">Coiled coil</keyword>
<dbReference type="Gene3D" id="1.20.5.340">
    <property type="match status" value="1"/>
</dbReference>
<organism evidence="3 4">
    <name type="scientific">Parahaliea aestuarii</name>
    <dbReference type="NCBI Taxonomy" id="1852021"/>
    <lineage>
        <taxon>Bacteria</taxon>
        <taxon>Pseudomonadati</taxon>
        <taxon>Pseudomonadota</taxon>
        <taxon>Gammaproteobacteria</taxon>
        <taxon>Cellvibrionales</taxon>
        <taxon>Halieaceae</taxon>
        <taxon>Parahaliea</taxon>
    </lineage>
</organism>
<evidence type="ECO:0000256" key="1">
    <source>
        <dbReference type="SAM" id="Coils"/>
    </source>
</evidence>
<feature type="transmembrane region" description="Helical" evidence="2">
    <location>
        <begin position="141"/>
        <end position="162"/>
    </location>
</feature>
<gene>
    <name evidence="3" type="ORF">FVW59_17660</name>
</gene>
<keyword evidence="4" id="KW-1185">Reference proteome</keyword>
<evidence type="ECO:0000313" key="4">
    <source>
        <dbReference type="Proteomes" id="UP000321933"/>
    </source>
</evidence>
<evidence type="ECO:0000313" key="3">
    <source>
        <dbReference type="EMBL" id="TXS89345.1"/>
    </source>
</evidence>
<dbReference type="Proteomes" id="UP000321933">
    <property type="component" value="Unassembled WGS sequence"/>
</dbReference>
<proteinExistence type="predicted"/>
<reference evidence="3 4" key="1">
    <citation type="submission" date="2019-08" db="EMBL/GenBank/DDBJ databases">
        <title>Parahaliea maris sp. nov., isolated from the surface seawater.</title>
        <authorList>
            <person name="Liu Y."/>
        </authorList>
    </citation>
    <scope>NUCLEOTIDE SEQUENCE [LARGE SCALE GENOMIC DNA]</scope>
    <source>
        <strain evidence="3 4">S2-26</strain>
    </source>
</reference>
<accession>A0A5C8ZMD3</accession>
<dbReference type="EMBL" id="VRYZ01000009">
    <property type="protein sequence ID" value="TXS89345.1"/>
    <property type="molecule type" value="Genomic_DNA"/>
</dbReference>
<feature type="transmembrane region" description="Helical" evidence="2">
    <location>
        <begin position="6"/>
        <end position="26"/>
    </location>
</feature>
<keyword evidence="2" id="KW-0472">Membrane</keyword>
<feature type="transmembrane region" description="Helical" evidence="2">
    <location>
        <begin position="341"/>
        <end position="364"/>
    </location>
</feature>
<feature type="transmembrane region" description="Helical" evidence="2">
    <location>
        <begin position="112"/>
        <end position="129"/>
    </location>
</feature>
<name>A0A5C8ZMD3_9GAMM</name>
<keyword evidence="2" id="KW-0812">Transmembrane</keyword>
<dbReference type="AlphaFoldDB" id="A0A5C8ZMD3"/>
<keyword evidence="2" id="KW-1133">Transmembrane helix</keyword>
<evidence type="ECO:0000256" key="2">
    <source>
        <dbReference type="SAM" id="Phobius"/>
    </source>
</evidence>
<feature type="coiled-coil region" evidence="1">
    <location>
        <begin position="261"/>
        <end position="288"/>
    </location>
</feature>